<name>A0A3A6PQP7_9EURY</name>
<comment type="caution">
    <text evidence="3">The sequence shown here is derived from an EMBL/GenBank/DDBJ whole genome shotgun (WGS) entry which is preliminary data.</text>
</comment>
<gene>
    <name evidence="3" type="ORF">DM826_09040</name>
</gene>
<accession>A0A3A6PQP7</accession>
<keyword evidence="2" id="KW-0812">Transmembrane</keyword>
<organism evidence="3 4">
    <name type="scientific">Halonotius aquaticus</name>
    <dbReference type="NCBI Taxonomy" id="2216978"/>
    <lineage>
        <taxon>Archaea</taxon>
        <taxon>Methanobacteriati</taxon>
        <taxon>Methanobacteriota</taxon>
        <taxon>Stenosarchaea group</taxon>
        <taxon>Halobacteria</taxon>
        <taxon>Halobacteriales</taxon>
        <taxon>Haloferacaceae</taxon>
        <taxon>Halonotius</taxon>
    </lineage>
</organism>
<feature type="region of interest" description="Disordered" evidence="1">
    <location>
        <begin position="87"/>
        <end position="121"/>
    </location>
</feature>
<dbReference type="Proteomes" id="UP000276588">
    <property type="component" value="Unassembled WGS sequence"/>
</dbReference>
<feature type="transmembrane region" description="Helical" evidence="2">
    <location>
        <begin position="12"/>
        <end position="31"/>
    </location>
</feature>
<evidence type="ECO:0000313" key="3">
    <source>
        <dbReference type="EMBL" id="RJX42823.1"/>
    </source>
</evidence>
<dbReference type="AlphaFoldDB" id="A0A3A6PQP7"/>
<keyword evidence="2" id="KW-1133">Transmembrane helix</keyword>
<keyword evidence="2" id="KW-0472">Membrane</keyword>
<dbReference type="OrthoDB" id="306439at2157"/>
<dbReference type="RefSeq" id="WP_120103074.1">
    <property type="nucleotide sequence ID" value="NZ_QKNY01000013.1"/>
</dbReference>
<reference evidence="3 4" key="1">
    <citation type="submission" date="2018-06" db="EMBL/GenBank/DDBJ databases">
        <title>Halonotius sp. F13-13 a new haloarchaeeon isolated from a solar saltern from Isla Cristina, Huelva, Spain.</title>
        <authorList>
            <person name="Duran-Viseras A."/>
            <person name="Sanchez-Porro C."/>
            <person name="Ventosa A."/>
        </authorList>
    </citation>
    <scope>NUCLEOTIDE SEQUENCE [LARGE SCALE GENOMIC DNA]</scope>
    <source>
        <strain evidence="3 4">F13-13</strain>
    </source>
</reference>
<sequence length="121" mass="12724">MVALHRDDRGQSRLGVIIVAVLLCGSIPAALWVIGGWHGLALVAVGVAGWVGLRRLQSSATDETADSSPSAVWNLIPCRQYAGRHAESGGVARGEQEAALEEISQQAAEQSNAPAQSERNQ</sequence>
<evidence type="ECO:0000313" key="4">
    <source>
        <dbReference type="Proteomes" id="UP000276588"/>
    </source>
</evidence>
<evidence type="ECO:0000256" key="2">
    <source>
        <dbReference type="SAM" id="Phobius"/>
    </source>
</evidence>
<dbReference type="EMBL" id="QKNY01000013">
    <property type="protein sequence ID" value="RJX42823.1"/>
    <property type="molecule type" value="Genomic_DNA"/>
</dbReference>
<keyword evidence="4" id="KW-1185">Reference proteome</keyword>
<feature type="compositionally biased region" description="Polar residues" evidence="1">
    <location>
        <begin position="103"/>
        <end position="121"/>
    </location>
</feature>
<proteinExistence type="predicted"/>
<evidence type="ECO:0000256" key="1">
    <source>
        <dbReference type="SAM" id="MobiDB-lite"/>
    </source>
</evidence>
<protein>
    <submittedName>
        <fullName evidence="3">Uncharacterized protein</fullName>
    </submittedName>
</protein>